<evidence type="ECO:0000313" key="2">
    <source>
        <dbReference type="Proteomes" id="UP000790377"/>
    </source>
</evidence>
<accession>A0ACB8A4X8</accession>
<comment type="caution">
    <text evidence="1">The sequence shown here is derived from an EMBL/GenBank/DDBJ whole genome shotgun (WGS) entry which is preliminary data.</text>
</comment>
<gene>
    <name evidence="1" type="ORF">BJ138DRAFT_1158469</name>
</gene>
<evidence type="ECO:0000313" key="1">
    <source>
        <dbReference type="EMBL" id="KAH7908077.1"/>
    </source>
</evidence>
<sequence>MTDFGFTIQQLQATQKNHYLTAASGALVVYDQVLTFSHEVDHIWNRRWSFTTILYFIARYSGDLQVIAIATMYICINWTSSGYLDVYLALYWGQTMFVLSMQAILMLRVHALFNRSKKVLVFLATLYALQTTATFVMAGLLLNQRALHDSEYVTSIGPAIGSITQNINANAPQFWPFIRAMTVLPVAFDAILLFFALRAFIRHTLEAKRLDGGWSINVLVRTLVADQLVYFVCNLTWLSLTLASNYISVDEFNAFGILLNGAVDFFTALVVVAGPRMVISLRAVENNTRGEGSRLEGELSTIRFGVREPPTQSERAMEIGGGFRATDEDYE</sequence>
<dbReference type="Proteomes" id="UP000790377">
    <property type="component" value="Unassembled WGS sequence"/>
</dbReference>
<keyword evidence="2" id="KW-1185">Reference proteome</keyword>
<dbReference type="EMBL" id="MU267848">
    <property type="protein sequence ID" value="KAH7908077.1"/>
    <property type="molecule type" value="Genomic_DNA"/>
</dbReference>
<name>A0ACB8A4X8_9AGAM</name>
<reference evidence="1" key="1">
    <citation type="journal article" date="2021" name="New Phytol.">
        <title>Evolutionary innovations through gain and loss of genes in the ectomycorrhizal Boletales.</title>
        <authorList>
            <person name="Wu G."/>
            <person name="Miyauchi S."/>
            <person name="Morin E."/>
            <person name="Kuo A."/>
            <person name="Drula E."/>
            <person name="Varga T."/>
            <person name="Kohler A."/>
            <person name="Feng B."/>
            <person name="Cao Y."/>
            <person name="Lipzen A."/>
            <person name="Daum C."/>
            <person name="Hundley H."/>
            <person name="Pangilinan J."/>
            <person name="Johnson J."/>
            <person name="Barry K."/>
            <person name="LaButti K."/>
            <person name="Ng V."/>
            <person name="Ahrendt S."/>
            <person name="Min B."/>
            <person name="Choi I.G."/>
            <person name="Park H."/>
            <person name="Plett J.M."/>
            <person name="Magnuson J."/>
            <person name="Spatafora J.W."/>
            <person name="Nagy L.G."/>
            <person name="Henrissat B."/>
            <person name="Grigoriev I.V."/>
            <person name="Yang Z.L."/>
            <person name="Xu J."/>
            <person name="Martin F.M."/>
        </authorList>
    </citation>
    <scope>NUCLEOTIDE SEQUENCE</scope>
    <source>
        <strain evidence="1">ATCC 28755</strain>
    </source>
</reference>
<proteinExistence type="predicted"/>
<protein>
    <submittedName>
        <fullName evidence="1">Uncharacterized protein</fullName>
    </submittedName>
</protein>
<organism evidence="1 2">
    <name type="scientific">Hygrophoropsis aurantiaca</name>
    <dbReference type="NCBI Taxonomy" id="72124"/>
    <lineage>
        <taxon>Eukaryota</taxon>
        <taxon>Fungi</taxon>
        <taxon>Dikarya</taxon>
        <taxon>Basidiomycota</taxon>
        <taxon>Agaricomycotina</taxon>
        <taxon>Agaricomycetes</taxon>
        <taxon>Agaricomycetidae</taxon>
        <taxon>Boletales</taxon>
        <taxon>Coniophorineae</taxon>
        <taxon>Hygrophoropsidaceae</taxon>
        <taxon>Hygrophoropsis</taxon>
    </lineage>
</organism>